<dbReference type="AlphaFoldDB" id="A0A162DHV6"/>
<protein>
    <submittedName>
        <fullName evidence="1">Uncharacterized protein</fullName>
    </submittedName>
</protein>
<organism evidence="1 2">
    <name type="scientific">Daphnia magna</name>
    <dbReference type="NCBI Taxonomy" id="35525"/>
    <lineage>
        <taxon>Eukaryota</taxon>
        <taxon>Metazoa</taxon>
        <taxon>Ecdysozoa</taxon>
        <taxon>Arthropoda</taxon>
        <taxon>Crustacea</taxon>
        <taxon>Branchiopoda</taxon>
        <taxon>Diplostraca</taxon>
        <taxon>Cladocera</taxon>
        <taxon>Anomopoda</taxon>
        <taxon>Daphniidae</taxon>
        <taxon>Daphnia</taxon>
    </lineage>
</organism>
<evidence type="ECO:0000313" key="1">
    <source>
        <dbReference type="EMBL" id="KZS11954.1"/>
    </source>
</evidence>
<keyword evidence="2" id="KW-1185">Reference proteome</keyword>
<reference evidence="1 2" key="1">
    <citation type="submission" date="2016-03" db="EMBL/GenBank/DDBJ databases">
        <title>EvidentialGene: Evidence-directed Construction of Genes on Genomes.</title>
        <authorList>
            <person name="Gilbert D.G."/>
            <person name="Choi J.-H."/>
            <person name="Mockaitis K."/>
            <person name="Colbourne J."/>
            <person name="Pfrender M."/>
        </authorList>
    </citation>
    <scope>NUCLEOTIDE SEQUENCE [LARGE SCALE GENOMIC DNA]</scope>
    <source>
        <strain evidence="1 2">Xinb3</strain>
        <tissue evidence="1">Complete organism</tissue>
    </source>
</reference>
<accession>A0A162DHV6</accession>
<comment type="caution">
    <text evidence="1">The sequence shown here is derived from an EMBL/GenBank/DDBJ whole genome shotgun (WGS) entry which is preliminary data.</text>
</comment>
<dbReference type="EMBL" id="LRGB01001437">
    <property type="protein sequence ID" value="KZS11954.1"/>
    <property type="molecule type" value="Genomic_DNA"/>
</dbReference>
<gene>
    <name evidence="1" type="ORF">APZ42_023228</name>
</gene>
<dbReference type="Proteomes" id="UP000076858">
    <property type="component" value="Unassembled WGS sequence"/>
</dbReference>
<evidence type="ECO:0000313" key="2">
    <source>
        <dbReference type="Proteomes" id="UP000076858"/>
    </source>
</evidence>
<name>A0A162DHV6_9CRUS</name>
<proteinExistence type="predicted"/>
<sequence length="79" mass="9615">MENNNSFGLRFDLQKPYQKETPLLKIKKPFNINYFVFGFHLEILPEPFQANNHNKSRMRFQNEDGSIYADVWKNDWKYL</sequence>